<evidence type="ECO:0000256" key="1">
    <source>
        <dbReference type="ARBA" id="ARBA00001936"/>
    </source>
</evidence>
<name>A0A6T6CB17_9RHOD</name>
<evidence type="ECO:0000256" key="3">
    <source>
        <dbReference type="ARBA" id="ARBA00010912"/>
    </source>
</evidence>
<feature type="compositionally biased region" description="Basic and acidic residues" evidence="14">
    <location>
        <begin position="548"/>
        <end position="576"/>
    </location>
</feature>
<comment type="function">
    <text evidence="11">Polymerase that creates the 3'-poly(A) tail of mRNA's.</text>
</comment>
<dbReference type="PANTHER" id="PTHR10682">
    <property type="entry name" value="POLY A POLYMERASE"/>
    <property type="match status" value="1"/>
</dbReference>
<feature type="binding site" evidence="12">
    <location>
        <begin position="118"/>
        <end position="120"/>
    </location>
    <ligand>
        <name>ATP</name>
        <dbReference type="ChEBI" id="CHEBI:30616"/>
    </ligand>
</feature>
<dbReference type="GO" id="GO:0006397">
    <property type="term" value="P:mRNA processing"/>
    <property type="evidence" value="ECO:0007669"/>
    <property type="project" value="UniProtKB-KW"/>
</dbReference>
<dbReference type="EC" id="2.7.7.19" evidence="11"/>
<evidence type="ECO:0000256" key="13">
    <source>
        <dbReference type="PIRSR" id="PIRSR018425-2"/>
    </source>
</evidence>
<evidence type="ECO:0000256" key="14">
    <source>
        <dbReference type="SAM" id="MobiDB-lite"/>
    </source>
</evidence>
<dbReference type="GO" id="GO:0046872">
    <property type="term" value="F:metal ion binding"/>
    <property type="evidence" value="ECO:0007669"/>
    <property type="project" value="UniProtKB-KW"/>
</dbReference>
<accession>A0A6T6CB17</accession>
<dbReference type="FunFam" id="3.30.460.10:FF:000002">
    <property type="entry name" value="Poly(A) polymerase alpha, putative"/>
    <property type="match status" value="1"/>
</dbReference>
<feature type="domain" description="Poly(A) polymerase nucleotidyltransferase" evidence="17">
    <location>
        <begin position="26"/>
        <end position="232"/>
    </location>
</feature>
<evidence type="ECO:0000256" key="8">
    <source>
        <dbReference type="ARBA" id="ARBA00022840"/>
    </source>
</evidence>
<comment type="similarity">
    <text evidence="3 11">Belongs to the poly(A) polymerase family.</text>
</comment>
<reference evidence="19" key="1">
    <citation type="submission" date="2021-01" db="EMBL/GenBank/DDBJ databases">
        <authorList>
            <person name="Corre E."/>
            <person name="Pelletier E."/>
            <person name="Niang G."/>
            <person name="Scheremetjew M."/>
            <person name="Finn R."/>
            <person name="Kale V."/>
            <person name="Holt S."/>
            <person name="Cochrane G."/>
            <person name="Meng A."/>
            <person name="Brown T."/>
            <person name="Cohen L."/>
        </authorList>
    </citation>
    <scope>NUCLEOTIDE SEQUENCE</scope>
    <source>
        <strain evidence="19">SAG 36.94</strain>
    </source>
</reference>
<dbReference type="InterPro" id="IPR048840">
    <property type="entry name" value="PolA_pol_NTPase"/>
</dbReference>
<evidence type="ECO:0000313" key="18">
    <source>
        <dbReference type="EMBL" id="CAD9235360.1"/>
    </source>
</evidence>
<evidence type="ECO:0000259" key="16">
    <source>
        <dbReference type="Pfam" id="PF04928"/>
    </source>
</evidence>
<dbReference type="InterPro" id="IPR007012">
    <property type="entry name" value="PolA_pol_cen_dom"/>
</dbReference>
<keyword evidence="5 11" id="KW-0808">Transferase</keyword>
<dbReference type="AlphaFoldDB" id="A0A6T6CB17"/>
<feature type="region of interest" description="Disordered" evidence="14">
    <location>
        <begin position="530"/>
        <end position="612"/>
    </location>
</feature>
<evidence type="ECO:0000313" key="19">
    <source>
        <dbReference type="EMBL" id="CAD9235363.1"/>
    </source>
</evidence>
<comment type="subcellular location">
    <subcellularLocation>
        <location evidence="2 11">Nucleus</location>
    </subcellularLocation>
</comment>
<dbReference type="InterPro" id="IPR011068">
    <property type="entry name" value="NuclTrfase_I-like_C"/>
</dbReference>
<keyword evidence="7 11" id="KW-0547">Nucleotide-binding</keyword>
<dbReference type="InterPro" id="IPR014492">
    <property type="entry name" value="PolyA_polymerase"/>
</dbReference>
<dbReference type="PANTHER" id="PTHR10682:SF10">
    <property type="entry name" value="POLYNUCLEOTIDE ADENYLYLTRANSFERASE"/>
    <property type="match status" value="1"/>
</dbReference>
<evidence type="ECO:0000256" key="6">
    <source>
        <dbReference type="ARBA" id="ARBA00022723"/>
    </source>
</evidence>
<comment type="cofactor">
    <cofactor evidence="13">
        <name>Mg(2+)</name>
        <dbReference type="ChEBI" id="CHEBI:18420"/>
    </cofactor>
    <text evidence="13">Binds 2 magnesium ions. Also active with manganese.</text>
</comment>
<comment type="catalytic activity">
    <reaction evidence="11">
        <text>RNA(n) + ATP = RNA(n)-3'-adenine ribonucleotide + diphosphate</text>
        <dbReference type="Rhea" id="RHEA:11332"/>
        <dbReference type="Rhea" id="RHEA-COMP:14527"/>
        <dbReference type="Rhea" id="RHEA-COMP:17347"/>
        <dbReference type="ChEBI" id="CHEBI:30616"/>
        <dbReference type="ChEBI" id="CHEBI:33019"/>
        <dbReference type="ChEBI" id="CHEBI:140395"/>
        <dbReference type="ChEBI" id="CHEBI:173115"/>
        <dbReference type="EC" id="2.7.7.19"/>
    </reaction>
</comment>
<evidence type="ECO:0000256" key="9">
    <source>
        <dbReference type="ARBA" id="ARBA00022842"/>
    </source>
</evidence>
<gene>
    <name evidence="18" type="ORF">CCAE0312_LOCUS7451</name>
    <name evidence="19" type="ORF">CCAE0312_LOCUS7454</name>
</gene>
<feature type="compositionally biased region" description="Gly residues" evidence="14">
    <location>
        <begin position="1"/>
        <end position="23"/>
    </location>
</feature>
<dbReference type="FunFam" id="1.10.1410.10:FF:000001">
    <property type="entry name" value="Putative poly(A) polymerase gamma"/>
    <property type="match status" value="1"/>
</dbReference>
<dbReference type="GO" id="GO:0005634">
    <property type="term" value="C:nucleus"/>
    <property type="evidence" value="ECO:0007669"/>
    <property type="project" value="UniProtKB-SubCell"/>
</dbReference>
<comment type="cofactor">
    <cofactor evidence="1">
        <name>Mn(2+)</name>
        <dbReference type="ChEBI" id="CHEBI:29035"/>
    </cofactor>
</comment>
<dbReference type="CDD" id="cd05402">
    <property type="entry name" value="NT_PAP_TUTase"/>
    <property type="match status" value="1"/>
</dbReference>
<keyword evidence="8 11" id="KW-0067">ATP-binding</keyword>
<dbReference type="GO" id="GO:0005524">
    <property type="term" value="F:ATP binding"/>
    <property type="evidence" value="ECO:0007669"/>
    <property type="project" value="UniProtKB-UniRule"/>
</dbReference>
<feature type="domain" description="Poly(A) polymerase RNA-binding" evidence="15">
    <location>
        <begin position="393"/>
        <end position="451"/>
    </location>
</feature>
<dbReference type="GO" id="GO:1990817">
    <property type="term" value="F:poly(A) RNA polymerase activity"/>
    <property type="evidence" value="ECO:0007669"/>
    <property type="project" value="UniProtKB-UniRule"/>
</dbReference>
<keyword evidence="6 13" id="KW-0479">Metal-binding</keyword>
<evidence type="ECO:0000259" key="15">
    <source>
        <dbReference type="Pfam" id="PF04926"/>
    </source>
</evidence>
<dbReference type="EMBL" id="HBGH01013276">
    <property type="protein sequence ID" value="CAD9235360.1"/>
    <property type="molecule type" value="Transcribed_RNA"/>
</dbReference>
<dbReference type="Gene3D" id="3.30.70.590">
    <property type="entry name" value="Poly(A) polymerase predicted RNA binding domain"/>
    <property type="match status" value="1"/>
</dbReference>
<dbReference type="GO" id="GO:0003723">
    <property type="term" value="F:RNA binding"/>
    <property type="evidence" value="ECO:0007669"/>
    <property type="project" value="UniProtKB-UniRule"/>
</dbReference>
<dbReference type="InterPro" id="IPR043519">
    <property type="entry name" value="NT_sf"/>
</dbReference>
<feature type="binding site" evidence="13">
    <location>
        <position position="120"/>
    </location>
    <ligand>
        <name>Mg(2+)</name>
        <dbReference type="ChEBI" id="CHEBI:18420"/>
        <label>1</label>
        <note>catalytic</note>
    </ligand>
</feature>
<organism evidence="19">
    <name type="scientific">Compsopogon caeruleus</name>
    <dbReference type="NCBI Taxonomy" id="31354"/>
    <lineage>
        <taxon>Eukaryota</taxon>
        <taxon>Rhodophyta</taxon>
        <taxon>Compsopogonophyceae</taxon>
        <taxon>Compsopogonales</taxon>
        <taxon>Compsopogonaceae</taxon>
        <taxon>Compsopogon</taxon>
    </lineage>
</organism>
<feature type="region of interest" description="Disordered" evidence="14">
    <location>
        <begin position="1"/>
        <end position="39"/>
    </location>
</feature>
<protein>
    <recommendedName>
        <fullName evidence="11">Poly(A) polymerase</fullName>
        <ecNumber evidence="11">2.7.7.19</ecNumber>
    </recommendedName>
</protein>
<dbReference type="GO" id="GO:0031123">
    <property type="term" value="P:RNA 3'-end processing"/>
    <property type="evidence" value="ECO:0007669"/>
    <property type="project" value="InterPro"/>
</dbReference>
<dbReference type="Pfam" id="PF04928">
    <property type="entry name" value="PAP_central"/>
    <property type="match status" value="1"/>
</dbReference>
<feature type="binding site" evidence="13">
    <location>
        <position position="118"/>
    </location>
    <ligand>
        <name>Mg(2+)</name>
        <dbReference type="ChEBI" id="CHEBI:18420"/>
        <label>1</label>
        <note>catalytic</note>
    </ligand>
</feature>
<dbReference type="SUPFAM" id="SSF81631">
    <property type="entry name" value="PAP/OAS1 substrate-binding domain"/>
    <property type="match status" value="1"/>
</dbReference>
<dbReference type="SUPFAM" id="SSF55003">
    <property type="entry name" value="PAP/Archaeal CCA-adding enzyme, C-terminal domain"/>
    <property type="match status" value="1"/>
</dbReference>
<feature type="binding site" evidence="12">
    <location>
        <begin position="264"/>
        <end position="265"/>
    </location>
    <ligand>
        <name>ATP</name>
        <dbReference type="ChEBI" id="CHEBI:30616"/>
    </ligand>
</feature>
<feature type="binding site" evidence="13">
    <location>
        <position position="118"/>
    </location>
    <ligand>
        <name>Mg(2+)</name>
        <dbReference type="ChEBI" id="CHEBI:18420"/>
        <label>2</label>
        <note>catalytic</note>
    </ligand>
</feature>
<feature type="binding site" evidence="12">
    <location>
        <position position="255"/>
    </location>
    <ligand>
        <name>ATP</name>
        <dbReference type="ChEBI" id="CHEBI:30616"/>
    </ligand>
</feature>
<feature type="binding site" evidence="12">
    <location>
        <begin position="105"/>
        <end position="107"/>
    </location>
    <ligand>
        <name>ATP</name>
        <dbReference type="ChEBI" id="CHEBI:30616"/>
    </ligand>
</feature>
<dbReference type="Pfam" id="PF04926">
    <property type="entry name" value="PAP_RNA-bind"/>
    <property type="match status" value="1"/>
</dbReference>
<dbReference type="PIRSF" id="PIRSF018425">
    <property type="entry name" value="PolyA_polymerase"/>
    <property type="match status" value="1"/>
</dbReference>
<sequence length="638" mass="71717">MDNVGSGGGGMTGGVGGGSGVGERLGVTEPISTAGPSAVDRRLSRELEEFLHAQGLYESPEGQRHREEVLAELHDLVNDWVRKVSLAQGMTDDMAAETSVRIFTFGSYRLGVNPPNADIDTLCVCPRHVDRDRDVFGHPDKLTGSVPPPENVLMEILRGNPKVENLVGVSDAFVPVVKMKYNGVEIDLLCSRLEMKSIPESLNDDNVLRNLDDAAQRSINGVRVTDAILNLVPSVETFRTTLRAIKFWAKRRGIYSNALGYLGGVAWAILTARICQLYPNALPSTLLSRFFKVYEQWKWPNPVLLCHTCQGLPNSTMRLKPWNPKMNAQDRRHLMPVITPAYPAMNSTHNVSNSTLRVIRQEITRGNSLLEEIYDQATREEARDWLPVFEFSDFFRKYKNYVQIDISASDSDSTKKWCGFVESRLRHLIGSLENTPYITVHPFPKEFTDNSEHPPNCCETFFIGLQPTIPKDVIKREIDITNAVNFWRQGPLAQWPQRSADMLVNVRPVRRRDLPDMVLAFDKHAREALPKKKRKEATQSLIGNDTEESVKRDRPEGSEVEESDTKRTKAVEKNDESLLNAPTTTNSSEGTEGNETKGISSVKVPKKRILDDELKVGAPISERPVRSEFIPCMTFRCF</sequence>
<feature type="binding site" evidence="12">
    <location>
        <position position="246"/>
    </location>
    <ligand>
        <name>ATP</name>
        <dbReference type="ChEBI" id="CHEBI:30616"/>
    </ligand>
</feature>
<keyword evidence="4 11" id="KW-0507">mRNA processing</keyword>
<evidence type="ECO:0000256" key="10">
    <source>
        <dbReference type="ARBA" id="ARBA00023242"/>
    </source>
</evidence>
<dbReference type="InterPro" id="IPR007010">
    <property type="entry name" value="PolA_pol_RNA-bd_dom"/>
</dbReference>
<dbReference type="EMBL" id="HBGH01013279">
    <property type="protein sequence ID" value="CAD9235363.1"/>
    <property type="molecule type" value="Transcribed_RNA"/>
</dbReference>
<dbReference type="Gene3D" id="3.30.460.10">
    <property type="entry name" value="Beta Polymerase, domain 2"/>
    <property type="match status" value="1"/>
</dbReference>
<feature type="domain" description="Poly(A) polymerase central" evidence="16">
    <location>
        <begin position="237"/>
        <end position="378"/>
    </location>
</feature>
<evidence type="ECO:0000256" key="7">
    <source>
        <dbReference type="ARBA" id="ARBA00022741"/>
    </source>
</evidence>
<keyword evidence="10 11" id="KW-0539">Nucleus</keyword>
<evidence type="ECO:0000256" key="4">
    <source>
        <dbReference type="ARBA" id="ARBA00022664"/>
    </source>
</evidence>
<dbReference type="Gene3D" id="1.10.1410.10">
    <property type="match status" value="1"/>
</dbReference>
<evidence type="ECO:0000256" key="2">
    <source>
        <dbReference type="ARBA" id="ARBA00004123"/>
    </source>
</evidence>
<feature type="compositionally biased region" description="Polar residues" evidence="14">
    <location>
        <begin position="580"/>
        <end position="599"/>
    </location>
</feature>
<dbReference type="SUPFAM" id="SSF81301">
    <property type="entry name" value="Nucleotidyltransferase"/>
    <property type="match status" value="1"/>
</dbReference>
<feature type="binding site" evidence="13">
    <location>
        <position position="120"/>
    </location>
    <ligand>
        <name>Mg(2+)</name>
        <dbReference type="ChEBI" id="CHEBI:18420"/>
        <label>2</label>
        <note>catalytic</note>
    </ligand>
</feature>
<proteinExistence type="inferred from homology"/>
<feature type="binding site" evidence="12">
    <location>
        <position position="187"/>
    </location>
    <ligand>
        <name>ATP</name>
        <dbReference type="ChEBI" id="CHEBI:30616"/>
    </ligand>
</feature>
<keyword evidence="9 13" id="KW-0460">Magnesium</keyword>
<feature type="binding site" evidence="13">
    <location>
        <position position="187"/>
    </location>
    <ligand>
        <name>Mg(2+)</name>
        <dbReference type="ChEBI" id="CHEBI:18420"/>
        <label>2</label>
        <note>catalytic</note>
    </ligand>
</feature>
<evidence type="ECO:0000256" key="12">
    <source>
        <dbReference type="PIRSR" id="PIRSR018425-1"/>
    </source>
</evidence>
<evidence type="ECO:0000256" key="11">
    <source>
        <dbReference type="PIRNR" id="PIRNR018425"/>
    </source>
</evidence>
<evidence type="ECO:0000256" key="5">
    <source>
        <dbReference type="ARBA" id="ARBA00022679"/>
    </source>
</evidence>
<evidence type="ECO:0000259" key="17">
    <source>
        <dbReference type="Pfam" id="PF20750"/>
    </source>
</evidence>
<dbReference type="Pfam" id="PF20750">
    <property type="entry name" value="PAP_NTPase"/>
    <property type="match status" value="1"/>
</dbReference>